<accession>A0A0F9UG32</accession>
<reference evidence="2" key="1">
    <citation type="journal article" date="2015" name="Nature">
        <title>Complex archaea that bridge the gap between prokaryotes and eukaryotes.</title>
        <authorList>
            <person name="Spang A."/>
            <person name="Saw J.H."/>
            <person name="Jorgensen S.L."/>
            <person name="Zaremba-Niedzwiedzka K."/>
            <person name="Martijn J."/>
            <person name="Lind A.E."/>
            <person name="van Eijk R."/>
            <person name="Schleper C."/>
            <person name="Guy L."/>
            <person name="Ettema T.J."/>
        </authorList>
    </citation>
    <scope>NUCLEOTIDE SEQUENCE</scope>
</reference>
<gene>
    <name evidence="2" type="ORF">LCGC14_0534870</name>
</gene>
<sequence>MYAFLGRPRELQDKDGGFYISDDEHIIVRIGFLGLAAGFILYMMGTAQSILRISNVTDRGILRLVEGFTNILQWIVYLFMAYLFIYLLYYLYNRIMSSSETLGRRLR</sequence>
<feature type="transmembrane region" description="Helical" evidence="1">
    <location>
        <begin position="71"/>
        <end position="92"/>
    </location>
</feature>
<dbReference type="EMBL" id="LAZR01000703">
    <property type="protein sequence ID" value="KKN60196.1"/>
    <property type="molecule type" value="Genomic_DNA"/>
</dbReference>
<keyword evidence="1" id="KW-0472">Membrane</keyword>
<dbReference type="AlphaFoldDB" id="A0A0F9UG32"/>
<keyword evidence="1" id="KW-1133">Transmembrane helix</keyword>
<comment type="caution">
    <text evidence="2">The sequence shown here is derived from an EMBL/GenBank/DDBJ whole genome shotgun (WGS) entry which is preliminary data.</text>
</comment>
<keyword evidence="1" id="KW-0812">Transmembrane</keyword>
<evidence type="ECO:0000256" key="1">
    <source>
        <dbReference type="SAM" id="Phobius"/>
    </source>
</evidence>
<protein>
    <submittedName>
        <fullName evidence="2">Uncharacterized protein</fullName>
    </submittedName>
</protein>
<proteinExistence type="predicted"/>
<evidence type="ECO:0000313" key="2">
    <source>
        <dbReference type="EMBL" id="KKN60196.1"/>
    </source>
</evidence>
<feature type="transmembrane region" description="Helical" evidence="1">
    <location>
        <begin position="26"/>
        <end position="51"/>
    </location>
</feature>
<name>A0A0F9UG32_9ZZZZ</name>
<organism evidence="2">
    <name type="scientific">marine sediment metagenome</name>
    <dbReference type="NCBI Taxonomy" id="412755"/>
    <lineage>
        <taxon>unclassified sequences</taxon>
        <taxon>metagenomes</taxon>
        <taxon>ecological metagenomes</taxon>
    </lineage>
</organism>